<evidence type="ECO:0000256" key="4">
    <source>
        <dbReference type="ARBA" id="ARBA00013068"/>
    </source>
</evidence>
<comment type="pathway">
    <text evidence="2">Carbohydrate degradation; glycolysis; D-glyceraldehyde 3-phosphate and glycerone phosphate from D-glucose: step 4/4.</text>
</comment>
<feature type="region of interest" description="Disordered" evidence="7">
    <location>
        <begin position="574"/>
        <end position="594"/>
    </location>
</feature>
<dbReference type="InterPro" id="IPR000741">
    <property type="entry name" value="FBA_I"/>
</dbReference>
<accession>A0A388LHF9</accession>
<reference evidence="8 9" key="1">
    <citation type="journal article" date="2018" name="Cell">
        <title>The Chara Genome: Secondary Complexity and Implications for Plant Terrestrialization.</title>
        <authorList>
            <person name="Nishiyama T."/>
            <person name="Sakayama H."/>
            <person name="Vries J.D."/>
            <person name="Buschmann H."/>
            <person name="Saint-Marcoux D."/>
            <person name="Ullrich K.K."/>
            <person name="Haas F.B."/>
            <person name="Vanderstraeten L."/>
            <person name="Becker D."/>
            <person name="Lang D."/>
            <person name="Vosolsobe S."/>
            <person name="Rombauts S."/>
            <person name="Wilhelmsson P.K.I."/>
            <person name="Janitza P."/>
            <person name="Kern R."/>
            <person name="Heyl A."/>
            <person name="Rumpler F."/>
            <person name="Villalobos L.I.A.C."/>
            <person name="Clay J.M."/>
            <person name="Skokan R."/>
            <person name="Toyoda A."/>
            <person name="Suzuki Y."/>
            <person name="Kagoshima H."/>
            <person name="Schijlen E."/>
            <person name="Tajeshwar N."/>
            <person name="Catarino B."/>
            <person name="Hetherington A.J."/>
            <person name="Saltykova A."/>
            <person name="Bonnot C."/>
            <person name="Breuninger H."/>
            <person name="Symeonidi A."/>
            <person name="Radhakrishnan G.V."/>
            <person name="Van Nieuwerburgh F."/>
            <person name="Deforce D."/>
            <person name="Chang C."/>
            <person name="Karol K.G."/>
            <person name="Hedrich R."/>
            <person name="Ulvskov P."/>
            <person name="Glockner G."/>
            <person name="Delwiche C.F."/>
            <person name="Petrasek J."/>
            <person name="Van de Peer Y."/>
            <person name="Friml J."/>
            <person name="Beilby M."/>
            <person name="Dolan L."/>
            <person name="Kohara Y."/>
            <person name="Sugano S."/>
            <person name="Fujiyama A."/>
            <person name="Delaux P.-M."/>
            <person name="Quint M."/>
            <person name="TheiBen G."/>
            <person name="Hagemann M."/>
            <person name="Harholt J."/>
            <person name="Dunand C."/>
            <person name="Zachgo S."/>
            <person name="Langdale J."/>
            <person name="Maumus F."/>
            <person name="Straeten D.V.D."/>
            <person name="Gould S.B."/>
            <person name="Rensing S.A."/>
        </authorList>
    </citation>
    <scope>NUCLEOTIDE SEQUENCE [LARGE SCALE GENOMIC DNA]</scope>
    <source>
        <strain evidence="8 9">S276</strain>
    </source>
</reference>
<evidence type="ECO:0000256" key="7">
    <source>
        <dbReference type="SAM" id="MobiDB-lite"/>
    </source>
</evidence>
<evidence type="ECO:0000256" key="2">
    <source>
        <dbReference type="ARBA" id="ARBA00004714"/>
    </source>
</evidence>
<gene>
    <name evidence="8" type="ORF">CBR_g32635</name>
</gene>
<dbReference type="GO" id="GO:0004332">
    <property type="term" value="F:fructose-bisphosphate aldolase activity"/>
    <property type="evidence" value="ECO:0007669"/>
    <property type="project" value="UniProtKB-EC"/>
</dbReference>
<feature type="region of interest" description="Disordered" evidence="7">
    <location>
        <begin position="1"/>
        <end position="24"/>
    </location>
</feature>
<dbReference type="EMBL" id="BFEA01000381">
    <property type="protein sequence ID" value="GBG81642.1"/>
    <property type="molecule type" value="Genomic_DNA"/>
</dbReference>
<proteinExistence type="inferred from homology"/>
<keyword evidence="5" id="KW-0324">Glycolysis</keyword>
<keyword evidence="9" id="KW-1185">Reference proteome</keyword>
<evidence type="ECO:0000256" key="3">
    <source>
        <dbReference type="ARBA" id="ARBA00010387"/>
    </source>
</evidence>
<dbReference type="Gramene" id="GBG81642">
    <property type="protein sequence ID" value="GBG81642"/>
    <property type="gene ID" value="CBR_g32635"/>
</dbReference>
<comment type="catalytic activity">
    <reaction evidence="1">
        <text>beta-D-fructose 1,6-bisphosphate = D-glyceraldehyde 3-phosphate + dihydroxyacetone phosphate</text>
        <dbReference type="Rhea" id="RHEA:14729"/>
        <dbReference type="ChEBI" id="CHEBI:32966"/>
        <dbReference type="ChEBI" id="CHEBI:57642"/>
        <dbReference type="ChEBI" id="CHEBI:59776"/>
        <dbReference type="EC" id="4.1.2.13"/>
    </reaction>
</comment>
<comment type="caution">
    <text evidence="8">The sequence shown here is derived from an EMBL/GenBank/DDBJ whole genome shotgun (WGS) entry which is preliminary data.</text>
</comment>
<dbReference type="Pfam" id="PF00274">
    <property type="entry name" value="Glycolytic"/>
    <property type="match status" value="1"/>
</dbReference>
<evidence type="ECO:0000313" key="9">
    <source>
        <dbReference type="Proteomes" id="UP000265515"/>
    </source>
</evidence>
<comment type="similarity">
    <text evidence="3">Belongs to the class I fructose-bisphosphate aldolase family.</text>
</comment>
<dbReference type="InterPro" id="IPR013785">
    <property type="entry name" value="Aldolase_TIM"/>
</dbReference>
<protein>
    <recommendedName>
        <fullName evidence="4">fructose-bisphosphate aldolase</fullName>
        <ecNumber evidence="4">4.1.2.13</ecNumber>
    </recommendedName>
</protein>
<dbReference type="AlphaFoldDB" id="A0A388LHF9"/>
<dbReference type="UniPathway" id="UPA00109">
    <property type="reaction ID" value="UER00183"/>
</dbReference>
<evidence type="ECO:0000256" key="5">
    <source>
        <dbReference type="ARBA" id="ARBA00023152"/>
    </source>
</evidence>
<keyword evidence="6" id="KW-0456">Lyase</keyword>
<dbReference type="STRING" id="69332.A0A388LHF9"/>
<name>A0A388LHF9_CHABU</name>
<dbReference type="EC" id="4.1.2.13" evidence="4"/>
<sequence>MSPVRNCGPGLGSRSTHRRSSGTDRIAPVIPARWRYSRGSTTSAASEEEAPEVDAIIAEEEGCSGAHASKSPNLPMYAFETSRAMYCGVVRPWEKTIAQELGVDLTIMAHAGKYADELIATAKKIATPGRGILAADESTGTIGKRLASINVENVESNRRALRELLFTAPGAMQYISGVILALFEPRRGQPIDPSVYFEDPDSIFHDEFTMFQVLWEDVVFVALCDEEHDSVFFGYWNFVCLWSLLTIGLIHDPGGMTVDGRVARFKVNVAIDRAKVNWLKQHTVTIIFQEGARFLPKKVKDYIVRAYEDERVQNGNCEADMFHRGRVKIESANMVSYVAKNPIIALWMGDCGSSAGVQEELWRQGTTRRDPWKEEVMAQKRAMAGTSGLALRKGGQRREQRILRNLEELPIYRTGDSLRVFLRDLEEYAFRREWGDRGKIANVRGAGMYKRRIEGVVAGCTRWRVCKVRLWRDMGEFPRDDVEDDLRFDGTNLEDFVESLQLAAERGEWSEEEKRKQLIARSDKGEKEEVRGIVEGSRTWKRITAEFWIPYTQARQDETRKERLQKKGAIEGALPEFGKNSGGREQRGGSARGSARLTGFRLPLRCVLQRRRTATVSSVVDAAKQKGVSAVALVTLRRAAVPYFSGGGQTLQSGWNIRYTKLGGGGRCFSCWKSIMEGCDGDGRALLSTTEKTVVAAAAVTVVRRFQVERAVGRMKATLLRRRQRLLLQRVLDAPDYITTPETVVQLRATIG</sequence>
<evidence type="ECO:0000256" key="6">
    <source>
        <dbReference type="ARBA" id="ARBA00023239"/>
    </source>
</evidence>
<dbReference type="SUPFAM" id="SSF51569">
    <property type="entry name" value="Aldolase"/>
    <property type="match status" value="1"/>
</dbReference>
<evidence type="ECO:0000313" key="8">
    <source>
        <dbReference type="EMBL" id="GBG81642.1"/>
    </source>
</evidence>
<organism evidence="8 9">
    <name type="scientific">Chara braunii</name>
    <name type="common">Braun's stonewort</name>
    <dbReference type="NCBI Taxonomy" id="69332"/>
    <lineage>
        <taxon>Eukaryota</taxon>
        <taxon>Viridiplantae</taxon>
        <taxon>Streptophyta</taxon>
        <taxon>Charophyceae</taxon>
        <taxon>Charales</taxon>
        <taxon>Characeae</taxon>
        <taxon>Chara</taxon>
    </lineage>
</organism>
<dbReference type="PANTHER" id="PTHR11627">
    <property type="entry name" value="FRUCTOSE-BISPHOSPHATE ALDOLASE"/>
    <property type="match status" value="1"/>
</dbReference>
<dbReference type="Proteomes" id="UP000265515">
    <property type="component" value="Unassembled WGS sequence"/>
</dbReference>
<dbReference type="Gene3D" id="3.20.20.70">
    <property type="entry name" value="Aldolase class I"/>
    <property type="match status" value="1"/>
</dbReference>
<dbReference type="GO" id="GO:0006096">
    <property type="term" value="P:glycolytic process"/>
    <property type="evidence" value="ECO:0007669"/>
    <property type="project" value="UniProtKB-UniPathway"/>
</dbReference>
<evidence type="ECO:0000256" key="1">
    <source>
        <dbReference type="ARBA" id="ARBA00000441"/>
    </source>
</evidence>